<dbReference type="Proteomes" id="UP000623129">
    <property type="component" value="Unassembled WGS sequence"/>
</dbReference>
<dbReference type="AlphaFoldDB" id="A0A833RKZ2"/>
<feature type="region of interest" description="Disordered" evidence="1">
    <location>
        <begin position="535"/>
        <end position="559"/>
    </location>
</feature>
<evidence type="ECO:0000313" key="5">
    <source>
        <dbReference type="Proteomes" id="UP000623129"/>
    </source>
</evidence>
<dbReference type="InterPro" id="IPR021864">
    <property type="entry name" value="DUF3475"/>
</dbReference>
<evidence type="ECO:0000313" key="4">
    <source>
        <dbReference type="EMBL" id="KAF3337716.1"/>
    </source>
</evidence>
<name>A0A833RKZ2_9POAL</name>
<dbReference type="PANTHER" id="PTHR31730:SF25">
    <property type="entry name" value="DUF668 DOMAIN-CONTAINING PROTEIN"/>
    <property type="match status" value="1"/>
</dbReference>
<dbReference type="InterPro" id="IPR007700">
    <property type="entry name" value="DUF668"/>
</dbReference>
<dbReference type="EMBL" id="SWLB01000006">
    <property type="protein sequence ID" value="KAF3337716.1"/>
    <property type="molecule type" value="Genomic_DNA"/>
</dbReference>
<protein>
    <submittedName>
        <fullName evidence="4">Uncharacterized protein</fullName>
    </submittedName>
</protein>
<dbReference type="PANTHER" id="PTHR31730">
    <property type="entry name" value="OS01G0873900 PROTEIN"/>
    <property type="match status" value="1"/>
</dbReference>
<evidence type="ECO:0000256" key="1">
    <source>
        <dbReference type="SAM" id="MobiDB-lite"/>
    </source>
</evidence>
<feature type="domain" description="DUF3475" evidence="3">
    <location>
        <begin position="148"/>
        <end position="204"/>
    </location>
</feature>
<feature type="domain" description="DUF668" evidence="2">
    <location>
        <begin position="366"/>
        <end position="450"/>
    </location>
</feature>
<accession>A0A833RKZ2</accession>
<evidence type="ECO:0000259" key="3">
    <source>
        <dbReference type="Pfam" id="PF11961"/>
    </source>
</evidence>
<evidence type="ECO:0000259" key="2">
    <source>
        <dbReference type="Pfam" id="PF05003"/>
    </source>
</evidence>
<reference evidence="4" key="1">
    <citation type="submission" date="2020-01" db="EMBL/GenBank/DDBJ databases">
        <title>Genome sequence of Kobresia littledalei, the first chromosome-level genome in the family Cyperaceae.</title>
        <authorList>
            <person name="Qu G."/>
        </authorList>
    </citation>
    <scope>NUCLEOTIDE SEQUENCE</scope>
    <source>
        <strain evidence="4">C.B.Clarke</strain>
        <tissue evidence="4">Leaf</tissue>
    </source>
</reference>
<dbReference type="Pfam" id="PF11961">
    <property type="entry name" value="DUF3475"/>
    <property type="match status" value="1"/>
</dbReference>
<organism evidence="4 5">
    <name type="scientific">Carex littledalei</name>
    <dbReference type="NCBI Taxonomy" id="544730"/>
    <lineage>
        <taxon>Eukaryota</taxon>
        <taxon>Viridiplantae</taxon>
        <taxon>Streptophyta</taxon>
        <taxon>Embryophyta</taxon>
        <taxon>Tracheophyta</taxon>
        <taxon>Spermatophyta</taxon>
        <taxon>Magnoliopsida</taxon>
        <taxon>Liliopsida</taxon>
        <taxon>Poales</taxon>
        <taxon>Cyperaceae</taxon>
        <taxon>Cyperoideae</taxon>
        <taxon>Cariceae</taxon>
        <taxon>Carex</taxon>
        <taxon>Carex subgen. Euthyceras</taxon>
    </lineage>
</organism>
<proteinExistence type="predicted"/>
<comment type="caution">
    <text evidence="4">The sequence shown here is derived from an EMBL/GenBank/DDBJ whole genome shotgun (WGS) entry which is preliminary data.</text>
</comment>
<dbReference type="GO" id="GO:0045927">
    <property type="term" value="P:positive regulation of growth"/>
    <property type="evidence" value="ECO:0007669"/>
    <property type="project" value="InterPro"/>
</dbReference>
<dbReference type="InterPro" id="IPR045021">
    <property type="entry name" value="PSI1/2/3"/>
</dbReference>
<feature type="compositionally biased region" description="Low complexity" evidence="1">
    <location>
        <begin position="543"/>
        <end position="555"/>
    </location>
</feature>
<dbReference type="Pfam" id="PF05003">
    <property type="entry name" value="DUF668"/>
    <property type="match status" value="1"/>
</dbReference>
<keyword evidence="5" id="KW-1185">Reference proteome</keyword>
<dbReference type="OrthoDB" id="640149at2759"/>
<gene>
    <name evidence="4" type="ORF">FCM35_KLT18303</name>
</gene>
<sequence length="627" mass="70678">MGGVCSSANPLDRTPSELSFRAFQLVEDLKPFTYTKPPRRRNVTPIDEIVETETEPHQTSLPENKHQSPETMAPKEVQKMKGVTVNSTAAKNSGSSKTSGGNIVGRVSNAGFGKAVEGFDLIVSGMVNLTPSTGFASGSTAKGTVICILAFEVANTIVKGANLINSLSKENIKYLKEVVFNSDGVQRLVSSDAGELERLVEADKRRELNVFASEIVRFGNRCKDRQWHNLDRYFSKLDSEVMPQKQLKETAKAEMQYLLNLVKNTTELYHEMHSLDKFQQEFKQRRKDVSLADYGRDTMQIIEQELKNQKKHVKRLQKKSLWFKMLEEVIEKLVDIVHFLHLEIRRVFDVPAGELENGSTNCRQSLGPAGLSLHYANIITQIDSIASRSSSVHRNTRDTLYQGLPPRIKYALKNRLQPLPLAQEVPLPLVRTSIENTLQWLVPMASNTTRAHHGFGWVGEWANTGGEVRRSNGPVQTEVIKIETLYHADKVKTDAYILDLLTWLHHLISQTRPLNGGNSSPSKSPVRSPPKIKQLTLSLKPQNTESSSSNANSTRENPEKKVCKIVSKKYRGLSKSQEFERKCNLKLRKNDRLSKSTGNWLPPVVDLEAERIRVLDMMDRVDFARNI</sequence>
<feature type="region of interest" description="Disordered" evidence="1">
    <location>
        <begin position="51"/>
        <end position="71"/>
    </location>
</feature>